<comment type="domain">
    <text evidence="6">The Q motif is unique to and characteristic of the DEAD box family of RNA helicases and controls ATP binding and hydrolysis.</text>
</comment>
<gene>
    <name evidence="8" type="ORF">PXEA_LOCUS27752</name>
</gene>
<dbReference type="GO" id="GO:0003724">
    <property type="term" value="F:RNA helicase activity"/>
    <property type="evidence" value="ECO:0007669"/>
    <property type="project" value="UniProtKB-EC"/>
</dbReference>
<dbReference type="InterPro" id="IPR011545">
    <property type="entry name" value="DEAD/DEAH_box_helicase_dom"/>
</dbReference>
<dbReference type="AlphaFoldDB" id="A0A448XDU7"/>
<sequence>MDAWLGLSLPEDIMNALLTMGFKEPTPIQKRVLPDAILKHLDVLGAAPTHSIDDRKIESNPTDCIRPISSKKSSEGGDKDCLINNPFNNLSDLRKRKGNRLFCDLDMIEELDPDTGATRAIHSLPSVDQFLLQPSSKKDIINYKYCEKNDASGRVYGLVLLPTRELAIQVCKHLRAVAEHISSPQIRIEAIVGGLSIEKQIRLIKHRPDVIVATPGRLWQLVELVS</sequence>
<evidence type="ECO:0000256" key="2">
    <source>
        <dbReference type="ARBA" id="ARBA00022801"/>
    </source>
</evidence>
<comment type="similarity">
    <text evidence="6">Belongs to the DEAD box helicase family.</text>
</comment>
<keyword evidence="1 6" id="KW-0547">Nucleotide-binding</keyword>
<dbReference type="SUPFAM" id="SSF52540">
    <property type="entry name" value="P-loop containing nucleoside triphosphate hydrolases"/>
    <property type="match status" value="1"/>
</dbReference>
<proteinExistence type="inferred from homology"/>
<dbReference type="EMBL" id="CAAALY010247410">
    <property type="protein sequence ID" value="VEL34312.1"/>
    <property type="molecule type" value="Genomic_DNA"/>
</dbReference>
<feature type="short sequence motif" description="Q motif" evidence="5">
    <location>
        <begin position="2"/>
        <end position="30"/>
    </location>
</feature>
<dbReference type="InterPro" id="IPR027417">
    <property type="entry name" value="P-loop_NTPase"/>
</dbReference>
<accession>A0A448XDU7</accession>
<evidence type="ECO:0000256" key="6">
    <source>
        <dbReference type="RuleBase" id="RU365068"/>
    </source>
</evidence>
<keyword evidence="4 6" id="KW-0067">ATP-binding</keyword>
<dbReference type="InterPro" id="IPR014014">
    <property type="entry name" value="RNA_helicase_DEAD_Q_motif"/>
</dbReference>
<dbReference type="GO" id="GO:0016787">
    <property type="term" value="F:hydrolase activity"/>
    <property type="evidence" value="ECO:0007669"/>
    <property type="project" value="UniProtKB-KW"/>
</dbReference>
<dbReference type="PROSITE" id="PS51195">
    <property type="entry name" value="Q_MOTIF"/>
    <property type="match status" value="1"/>
</dbReference>
<evidence type="ECO:0000256" key="5">
    <source>
        <dbReference type="PROSITE-ProRule" id="PRU00552"/>
    </source>
</evidence>
<keyword evidence="6" id="KW-0694">RNA-binding</keyword>
<evidence type="ECO:0000256" key="4">
    <source>
        <dbReference type="ARBA" id="ARBA00022840"/>
    </source>
</evidence>
<dbReference type="EC" id="3.6.4.13" evidence="6"/>
<dbReference type="GO" id="GO:0003723">
    <property type="term" value="F:RNA binding"/>
    <property type="evidence" value="ECO:0007669"/>
    <property type="project" value="UniProtKB-UniRule"/>
</dbReference>
<protein>
    <recommendedName>
        <fullName evidence="6">ATP-dependent RNA helicase</fullName>
        <ecNumber evidence="6">3.6.4.13</ecNumber>
    </recommendedName>
</protein>
<dbReference type="Proteomes" id="UP000784294">
    <property type="component" value="Unassembled WGS sequence"/>
</dbReference>
<comment type="caution">
    <text evidence="8">The sequence shown here is derived from an EMBL/GenBank/DDBJ whole genome shotgun (WGS) entry which is preliminary data.</text>
</comment>
<feature type="domain" description="DEAD-box RNA helicase Q" evidence="7">
    <location>
        <begin position="2"/>
        <end position="30"/>
    </location>
</feature>
<keyword evidence="3 6" id="KW-0347">Helicase</keyword>
<evidence type="ECO:0000313" key="9">
    <source>
        <dbReference type="Proteomes" id="UP000784294"/>
    </source>
</evidence>
<reference evidence="8" key="1">
    <citation type="submission" date="2018-11" db="EMBL/GenBank/DDBJ databases">
        <authorList>
            <consortium name="Pathogen Informatics"/>
        </authorList>
    </citation>
    <scope>NUCLEOTIDE SEQUENCE</scope>
</reference>
<evidence type="ECO:0000259" key="7">
    <source>
        <dbReference type="PROSITE" id="PS51195"/>
    </source>
</evidence>
<comment type="catalytic activity">
    <reaction evidence="6">
        <text>ATP + H2O = ADP + phosphate + H(+)</text>
        <dbReference type="Rhea" id="RHEA:13065"/>
        <dbReference type="ChEBI" id="CHEBI:15377"/>
        <dbReference type="ChEBI" id="CHEBI:15378"/>
        <dbReference type="ChEBI" id="CHEBI:30616"/>
        <dbReference type="ChEBI" id="CHEBI:43474"/>
        <dbReference type="ChEBI" id="CHEBI:456216"/>
        <dbReference type="EC" id="3.6.4.13"/>
    </reaction>
</comment>
<dbReference type="GO" id="GO:0005524">
    <property type="term" value="F:ATP binding"/>
    <property type="evidence" value="ECO:0007669"/>
    <property type="project" value="UniProtKB-UniRule"/>
</dbReference>
<dbReference type="PANTHER" id="PTHR24031">
    <property type="entry name" value="RNA HELICASE"/>
    <property type="match status" value="1"/>
</dbReference>
<dbReference type="OrthoDB" id="6285488at2759"/>
<keyword evidence="2 6" id="KW-0378">Hydrolase</keyword>
<evidence type="ECO:0000256" key="3">
    <source>
        <dbReference type="ARBA" id="ARBA00022806"/>
    </source>
</evidence>
<comment type="function">
    <text evidence="6">RNA helicase.</text>
</comment>
<organism evidence="8 9">
    <name type="scientific">Protopolystoma xenopodis</name>
    <dbReference type="NCBI Taxonomy" id="117903"/>
    <lineage>
        <taxon>Eukaryota</taxon>
        <taxon>Metazoa</taxon>
        <taxon>Spiralia</taxon>
        <taxon>Lophotrochozoa</taxon>
        <taxon>Platyhelminthes</taxon>
        <taxon>Monogenea</taxon>
        <taxon>Polyopisthocotylea</taxon>
        <taxon>Polystomatidea</taxon>
        <taxon>Polystomatidae</taxon>
        <taxon>Protopolystoma</taxon>
    </lineage>
</organism>
<dbReference type="Pfam" id="PF00270">
    <property type="entry name" value="DEAD"/>
    <property type="match status" value="1"/>
</dbReference>
<keyword evidence="9" id="KW-1185">Reference proteome</keyword>
<name>A0A448XDU7_9PLAT</name>
<evidence type="ECO:0000313" key="8">
    <source>
        <dbReference type="EMBL" id="VEL34312.1"/>
    </source>
</evidence>
<dbReference type="Gene3D" id="3.40.50.300">
    <property type="entry name" value="P-loop containing nucleotide triphosphate hydrolases"/>
    <property type="match status" value="2"/>
</dbReference>
<evidence type="ECO:0000256" key="1">
    <source>
        <dbReference type="ARBA" id="ARBA00022741"/>
    </source>
</evidence>